<evidence type="ECO:0000313" key="2">
    <source>
        <dbReference type="EMBL" id="MEY8246720.1"/>
    </source>
</evidence>
<proteinExistence type="predicted"/>
<feature type="domain" description="Transposase IS204/IS1001/IS1096/IS1165 DDE" evidence="1">
    <location>
        <begin position="57"/>
        <end position="316"/>
    </location>
</feature>
<comment type="caution">
    <text evidence="2">The sequence shown here is derived from an EMBL/GenBank/DDBJ whole genome shotgun (WGS) entry which is preliminary data.</text>
</comment>
<reference evidence="2 3" key="1">
    <citation type="submission" date="2024-03" db="EMBL/GenBank/DDBJ databases">
        <title>Mouse gut bacterial collection (mGBC) of GemPharmatech.</title>
        <authorList>
            <person name="He Y."/>
            <person name="Dong L."/>
            <person name="Wu D."/>
            <person name="Gao X."/>
            <person name="Lin Z."/>
        </authorList>
    </citation>
    <scope>NUCLEOTIDE SEQUENCE [LARGE SCALE GENOMIC DNA]</scope>
    <source>
        <strain evidence="2 3">54-13</strain>
    </source>
</reference>
<keyword evidence="3" id="KW-1185">Reference proteome</keyword>
<evidence type="ECO:0000313" key="3">
    <source>
        <dbReference type="Proteomes" id="UP001565200"/>
    </source>
</evidence>
<dbReference type="EMBL" id="JBCLPP010000086">
    <property type="protein sequence ID" value="MEY8246720.1"/>
    <property type="molecule type" value="Genomic_DNA"/>
</dbReference>
<protein>
    <submittedName>
        <fullName evidence="2">Transposase</fullName>
    </submittedName>
</protein>
<accession>A0ABV4CZ97</accession>
<dbReference type="PANTHER" id="PTHR33498">
    <property type="entry name" value="TRANSPOSASE FOR INSERTION SEQUENCE ELEMENT IS1557"/>
    <property type="match status" value="1"/>
</dbReference>
<dbReference type="InterPro" id="IPR047951">
    <property type="entry name" value="Transpos_ISL3"/>
</dbReference>
<dbReference type="PANTHER" id="PTHR33498:SF1">
    <property type="entry name" value="TRANSPOSASE FOR INSERTION SEQUENCE ELEMENT IS1557"/>
    <property type="match status" value="1"/>
</dbReference>
<gene>
    <name evidence="2" type="ORF">AAK873_14045</name>
</gene>
<dbReference type="RefSeq" id="WP_235898134.1">
    <property type="nucleotide sequence ID" value="NZ_JBCLPP010000086.1"/>
</dbReference>
<evidence type="ECO:0000259" key="1">
    <source>
        <dbReference type="Pfam" id="PF01610"/>
    </source>
</evidence>
<dbReference type="InterPro" id="IPR002560">
    <property type="entry name" value="Transposase_DDE"/>
</dbReference>
<sequence length="321" mass="37236">METTSLSIKHIAQMYCVNGKHFADLYRNRISGYAEWWESELCCGFYFNAANIGPYMSLDETCLSNGEVWTFLTNKDGHGGRGTLAAAIPGTKSDEIISILINAMDKSVRRRVKEVTCDLSPSMMLIAAEVFYNAHVVNDRFHVQRVYNEAVDEIRIDIRRRLIAEENSRDKSVPPVTYSNGETMRQILARSKHTLMMSQNKWTDIQRHRVNILFKHHPILKSAYNLAMELRHIFNAKISPTKAMGRMNEWYEKVMALGNNNFRSVIKTFRNHAPTILNYFRRRATNASAESFNSKVKIFRSQMRGVRDRDFFIFRLVKLYA</sequence>
<dbReference type="Pfam" id="PF01610">
    <property type="entry name" value="DDE_Tnp_ISL3"/>
    <property type="match status" value="1"/>
</dbReference>
<dbReference type="Proteomes" id="UP001565200">
    <property type="component" value="Unassembled WGS sequence"/>
</dbReference>
<name>A0ABV4CZ97_9BACT</name>
<organism evidence="2 3">
    <name type="scientific">Heminiphilus faecis</name>
    <dbReference type="NCBI Taxonomy" id="2601703"/>
    <lineage>
        <taxon>Bacteria</taxon>
        <taxon>Pseudomonadati</taxon>
        <taxon>Bacteroidota</taxon>
        <taxon>Bacteroidia</taxon>
        <taxon>Bacteroidales</taxon>
        <taxon>Muribaculaceae</taxon>
        <taxon>Heminiphilus</taxon>
    </lineage>
</organism>